<keyword evidence="1" id="KW-0472">Membrane</keyword>
<sequence>MNLKMRKGAKYTFIFFASALVIVPTSLYISYRVQHQEWVYQSNIGKNSYWNNDHSIYTIEGTYPWTFDKDNDRIPSNKQKNNSYPWEYGNNQKRLDESIDKNIDNWVYDKENIQNTTYLFKNKKDFINLFLKVNPNKYIDENSVIKEYKKLLDNIDFNQKDLILLNNYVNIFMPYNGDRRKLGWDIKEYSYDDSNKTLKLKWYENYEQKKYWWKSNCKWGCAVDKALGSNYWYRSFFIIVDKTSLNNYKDLKINMEYEWIK</sequence>
<accession>A0A449ADV7</accession>
<reference evidence="2 3" key="1">
    <citation type="submission" date="2019-01" db="EMBL/GenBank/DDBJ databases">
        <authorList>
            <consortium name="Pathogen Informatics"/>
        </authorList>
    </citation>
    <scope>NUCLEOTIDE SEQUENCE [LARGE SCALE GENOMIC DNA]</scope>
    <source>
        <strain evidence="2 3">NCTC10118</strain>
    </source>
</reference>
<evidence type="ECO:0000313" key="2">
    <source>
        <dbReference type="EMBL" id="VEU63159.1"/>
    </source>
</evidence>
<keyword evidence="1" id="KW-1133">Transmembrane helix</keyword>
<keyword evidence="1" id="KW-0812">Transmembrane</keyword>
<evidence type="ECO:0000313" key="3">
    <source>
        <dbReference type="Proteomes" id="UP000289952"/>
    </source>
</evidence>
<proteinExistence type="predicted"/>
<evidence type="ECO:0000256" key="1">
    <source>
        <dbReference type="SAM" id="Phobius"/>
    </source>
</evidence>
<gene>
    <name evidence="2" type="ORF">NCTC10118_00322</name>
</gene>
<dbReference type="AlphaFoldDB" id="A0A449ADV7"/>
<protein>
    <submittedName>
        <fullName evidence="2">Uncharacterized protein</fullName>
    </submittedName>
</protein>
<dbReference type="Proteomes" id="UP000289952">
    <property type="component" value="Chromosome"/>
</dbReference>
<organism evidence="2 3">
    <name type="scientific">Mycoplasmopsis bovirhinis</name>
    <dbReference type="NCBI Taxonomy" id="29553"/>
    <lineage>
        <taxon>Bacteria</taxon>
        <taxon>Bacillati</taxon>
        <taxon>Mycoplasmatota</taxon>
        <taxon>Mycoplasmoidales</taxon>
        <taxon>Metamycoplasmataceae</taxon>
        <taxon>Mycoplasmopsis</taxon>
    </lineage>
</organism>
<keyword evidence="3" id="KW-1185">Reference proteome</keyword>
<dbReference type="EMBL" id="LR214972">
    <property type="protein sequence ID" value="VEU63159.1"/>
    <property type="molecule type" value="Genomic_DNA"/>
</dbReference>
<dbReference type="RefSeq" id="WP_129621366.1">
    <property type="nucleotide sequence ID" value="NZ_LR214972.1"/>
</dbReference>
<name>A0A449ADV7_9BACT</name>
<feature type="transmembrane region" description="Helical" evidence="1">
    <location>
        <begin position="12"/>
        <end position="31"/>
    </location>
</feature>